<dbReference type="EMBL" id="CP022129">
    <property type="protein sequence ID" value="ASF47520.1"/>
    <property type="molecule type" value="Genomic_DNA"/>
</dbReference>
<dbReference type="Proteomes" id="UP000197019">
    <property type="component" value="Chromosome"/>
</dbReference>
<gene>
    <name evidence="1" type="ORF">CEK71_16430</name>
</gene>
<dbReference type="PIRSF" id="PIRSF018634">
    <property type="entry name" value="UCP018634"/>
    <property type="match status" value="1"/>
</dbReference>
<accession>A0A1Z4C201</accession>
<dbReference type="Pfam" id="PF06296">
    <property type="entry name" value="RelE"/>
    <property type="match status" value="1"/>
</dbReference>
<sequence length="135" mass="14876">MIIYKTRWFEAWANKQGLSNLAICHAVQEMQQGLYEADLGGGLFKKRLARQGQGKSGGFRTLIATNKGDRWFFVFGFAKNARSSIDKDEERALKKLAGHLLALSPSALITARDHHELIEVVCHEKSTVSAAGSGT</sequence>
<dbReference type="AlphaFoldDB" id="A0A1Z4C201"/>
<protein>
    <recommendedName>
        <fullName evidence="3">Type II toxin-antitoxin system RelE/ParE family toxin</fullName>
    </recommendedName>
</protein>
<evidence type="ECO:0000313" key="1">
    <source>
        <dbReference type="EMBL" id="ASF47520.1"/>
    </source>
</evidence>
<proteinExistence type="predicted"/>
<dbReference type="RefSeq" id="WP_088620392.1">
    <property type="nucleotide sequence ID" value="NZ_CP022129.1"/>
</dbReference>
<dbReference type="InterPro" id="IPR009387">
    <property type="entry name" value="HigB-2"/>
</dbReference>
<keyword evidence="2" id="KW-1185">Reference proteome</keyword>
<evidence type="ECO:0000313" key="2">
    <source>
        <dbReference type="Proteomes" id="UP000197019"/>
    </source>
</evidence>
<dbReference type="OrthoDB" id="8607264at2"/>
<reference evidence="1 2" key="1">
    <citation type="submission" date="2017-06" db="EMBL/GenBank/DDBJ databases">
        <title>Genome Sequencing of the methanotroph Methylovulum psychrotolerants str. HV10-M2 isolated from a high-altitude environment.</title>
        <authorList>
            <person name="Mateos-Rivera A."/>
        </authorList>
    </citation>
    <scope>NUCLEOTIDE SEQUENCE [LARGE SCALE GENOMIC DNA]</scope>
    <source>
        <strain evidence="1 2">HV10_M2</strain>
    </source>
</reference>
<name>A0A1Z4C201_9GAMM</name>
<evidence type="ECO:0008006" key="3">
    <source>
        <dbReference type="Google" id="ProtNLM"/>
    </source>
</evidence>
<organism evidence="1 2">
    <name type="scientific">Methylovulum psychrotolerans</name>
    <dbReference type="NCBI Taxonomy" id="1704499"/>
    <lineage>
        <taxon>Bacteria</taxon>
        <taxon>Pseudomonadati</taxon>
        <taxon>Pseudomonadota</taxon>
        <taxon>Gammaproteobacteria</taxon>
        <taxon>Methylococcales</taxon>
        <taxon>Methylococcaceae</taxon>
        <taxon>Methylovulum</taxon>
    </lineage>
</organism>
<dbReference type="KEGG" id="mpsy:CEK71_16430"/>